<dbReference type="Pfam" id="PF09924">
    <property type="entry name" value="LPG_synthase_C"/>
    <property type="match status" value="1"/>
</dbReference>
<evidence type="ECO:0000256" key="5">
    <source>
        <dbReference type="ARBA" id="ARBA00023136"/>
    </source>
</evidence>
<evidence type="ECO:0000256" key="2">
    <source>
        <dbReference type="ARBA" id="ARBA00022475"/>
    </source>
</evidence>
<evidence type="ECO:0000256" key="3">
    <source>
        <dbReference type="ARBA" id="ARBA00022692"/>
    </source>
</evidence>
<evidence type="ECO:0000256" key="4">
    <source>
        <dbReference type="ARBA" id="ARBA00022989"/>
    </source>
</evidence>
<keyword evidence="2" id="KW-1003">Cell membrane</keyword>
<dbReference type="GO" id="GO:0055091">
    <property type="term" value="P:phospholipid homeostasis"/>
    <property type="evidence" value="ECO:0007669"/>
    <property type="project" value="TreeGrafter"/>
</dbReference>
<dbReference type="Gene3D" id="3.40.630.30">
    <property type="match status" value="1"/>
</dbReference>
<dbReference type="Proteomes" id="UP000233256">
    <property type="component" value="Unassembled WGS sequence"/>
</dbReference>
<feature type="domain" description="Phosphatidylglycerol lysyltransferase C-terminal" evidence="6">
    <location>
        <begin position="29"/>
        <end position="316"/>
    </location>
</feature>
<accession>A0A2N1PG21</accession>
<keyword evidence="3" id="KW-0812">Transmembrane</keyword>
<organism evidence="7 8">
    <name type="scientific">Candidatus Wallbacteria bacterium HGW-Wallbacteria-1</name>
    <dbReference type="NCBI Taxonomy" id="2013854"/>
    <lineage>
        <taxon>Bacteria</taxon>
        <taxon>Candidatus Walliibacteriota</taxon>
    </lineage>
</organism>
<keyword evidence="4" id="KW-1133">Transmembrane helix</keyword>
<dbReference type="GO" id="GO:0005886">
    <property type="term" value="C:plasma membrane"/>
    <property type="evidence" value="ECO:0007669"/>
    <property type="project" value="UniProtKB-SubCell"/>
</dbReference>
<keyword evidence="5" id="KW-0472">Membrane</keyword>
<sequence length="336" mass="38667">MIVEKVLAFPAGAVADESGFSHGERVACLKEHGAHSQSFSTMQPGMDYFDLPGIGYIAFMKKWGFKMVLADPVCDPVHFELIIDKFLQYHPSAQFVQVTKPVVDILRRKYRYYGTQFGSEIRIDLQKWNLKGGKKQVIRTAINQSAAMGVEVRESHRDDHAEEISRSWIKTRACSRQEIRFLIRPLKNDYKENSRHFYAYLKGKPVAFIFFDPIYEGNRIVSYVPNISRSCPSFKQGLWYVIMNHAMEIFKQEGVPYMDLGLVPLMVADEIEPQESKMLRRITGIIHEKGNFLFNFKGLEFAKGRFQGTVGKNYCCHRRSTPLFSLLALLRMTGII</sequence>
<gene>
    <name evidence="7" type="ORF">CVV64_22375</name>
</gene>
<proteinExistence type="predicted"/>
<dbReference type="InterPro" id="IPR051211">
    <property type="entry name" value="PG_lysyltransferase"/>
</dbReference>
<dbReference type="PANTHER" id="PTHR34697">
    <property type="entry name" value="PHOSPHATIDYLGLYCEROL LYSYLTRANSFERASE"/>
    <property type="match status" value="1"/>
</dbReference>
<name>A0A2N1PG21_9BACT</name>
<dbReference type="GO" id="GO:0016755">
    <property type="term" value="F:aminoacyltransferase activity"/>
    <property type="evidence" value="ECO:0007669"/>
    <property type="project" value="TreeGrafter"/>
</dbReference>
<evidence type="ECO:0000259" key="6">
    <source>
        <dbReference type="Pfam" id="PF09924"/>
    </source>
</evidence>
<dbReference type="AlphaFoldDB" id="A0A2N1PG21"/>
<dbReference type="EMBL" id="PGXC01000179">
    <property type="protein sequence ID" value="PKK87280.1"/>
    <property type="molecule type" value="Genomic_DNA"/>
</dbReference>
<comment type="caution">
    <text evidence="7">The sequence shown here is derived from an EMBL/GenBank/DDBJ whole genome shotgun (WGS) entry which is preliminary data.</text>
</comment>
<evidence type="ECO:0000313" key="7">
    <source>
        <dbReference type="EMBL" id="PKK87280.1"/>
    </source>
</evidence>
<dbReference type="InterPro" id="IPR024320">
    <property type="entry name" value="LPG_synthase_C"/>
</dbReference>
<dbReference type="InterPro" id="IPR016181">
    <property type="entry name" value="Acyl_CoA_acyltransferase"/>
</dbReference>
<evidence type="ECO:0000256" key="1">
    <source>
        <dbReference type="ARBA" id="ARBA00004651"/>
    </source>
</evidence>
<comment type="subcellular location">
    <subcellularLocation>
        <location evidence="1">Cell membrane</location>
        <topology evidence="1">Multi-pass membrane protein</topology>
    </subcellularLocation>
</comment>
<dbReference type="PANTHER" id="PTHR34697:SF2">
    <property type="entry name" value="PHOSPHATIDYLGLYCEROL LYSYLTRANSFERASE"/>
    <property type="match status" value="1"/>
</dbReference>
<protein>
    <recommendedName>
        <fullName evidence="6">Phosphatidylglycerol lysyltransferase C-terminal domain-containing protein</fullName>
    </recommendedName>
</protein>
<evidence type="ECO:0000313" key="8">
    <source>
        <dbReference type="Proteomes" id="UP000233256"/>
    </source>
</evidence>
<dbReference type="SUPFAM" id="SSF55729">
    <property type="entry name" value="Acyl-CoA N-acyltransferases (Nat)"/>
    <property type="match status" value="1"/>
</dbReference>
<reference evidence="7 8" key="1">
    <citation type="journal article" date="2017" name="ISME J.">
        <title>Potential for microbial H2 and metal transformations associated with novel bacteria and archaea in deep terrestrial subsurface sediments.</title>
        <authorList>
            <person name="Hernsdorf A.W."/>
            <person name="Amano Y."/>
            <person name="Miyakawa K."/>
            <person name="Ise K."/>
            <person name="Suzuki Y."/>
            <person name="Anantharaman K."/>
            <person name="Probst A."/>
            <person name="Burstein D."/>
            <person name="Thomas B.C."/>
            <person name="Banfield J.F."/>
        </authorList>
    </citation>
    <scope>NUCLEOTIDE SEQUENCE [LARGE SCALE GENOMIC DNA]</scope>
    <source>
        <strain evidence="7">HGW-Wallbacteria-1</strain>
    </source>
</reference>